<dbReference type="KEGG" id="camu:CA2015_4669"/>
<dbReference type="PANTHER" id="PTHR36439:SF1">
    <property type="entry name" value="DUF1697 DOMAIN-CONTAINING PROTEIN"/>
    <property type="match status" value="1"/>
</dbReference>
<keyword evidence="2" id="KW-1185">Reference proteome</keyword>
<dbReference type="Gene3D" id="3.30.70.1260">
    <property type="entry name" value="bacterial protein sp0830 like"/>
    <property type="match status" value="1"/>
</dbReference>
<dbReference type="PIRSF" id="PIRSF008502">
    <property type="entry name" value="UCP008502"/>
    <property type="match status" value="1"/>
</dbReference>
<gene>
    <name evidence="1" type="ORF">CA2015_4669</name>
</gene>
<evidence type="ECO:0000313" key="2">
    <source>
        <dbReference type="Proteomes" id="UP000036520"/>
    </source>
</evidence>
<reference evidence="1 2" key="1">
    <citation type="submission" date="2015-07" db="EMBL/GenBank/DDBJ databases">
        <authorList>
            <person name="Kim K.M."/>
        </authorList>
    </citation>
    <scope>NUCLEOTIDE SEQUENCE [LARGE SCALE GENOMIC DNA]</scope>
    <source>
        <strain evidence="1 2">KCTC 12363</strain>
    </source>
</reference>
<dbReference type="Gene3D" id="3.30.70.1280">
    <property type="entry name" value="SP0830-like domains"/>
    <property type="match status" value="1"/>
</dbReference>
<dbReference type="RefSeq" id="WP_048644035.1">
    <property type="nucleotide sequence ID" value="NZ_CAXBGM010000034.1"/>
</dbReference>
<name>A0A0H4PIQ5_9BACT</name>
<sequence length="180" mass="20294">MEKKIAILRGINVGGKKKILMADLKSMFEGLGYSEVLTYIQSGNVIFTSENHITETEMAEAIEIAIKNKFGFDVPVIVLAAKEIQNTFKNNPFYGATDTDISKLHVTFLADEPEIELLNKIQALDFSPDKFDIIGRTVFIYCEGKYHQSKLTNNFFESKLKTSATTRNLKTVKKLCELSQ</sequence>
<dbReference type="PANTHER" id="PTHR36439">
    <property type="entry name" value="BLL4334 PROTEIN"/>
    <property type="match status" value="1"/>
</dbReference>
<evidence type="ECO:0008006" key="3">
    <source>
        <dbReference type="Google" id="ProtNLM"/>
    </source>
</evidence>
<proteinExistence type="predicted"/>
<dbReference type="PATRIC" id="fig|320787.5.peg.5108"/>
<accession>A0A0H4PIQ5</accession>
<dbReference type="EMBL" id="CP012040">
    <property type="protein sequence ID" value="AKP53999.1"/>
    <property type="molecule type" value="Genomic_DNA"/>
</dbReference>
<dbReference type="Pfam" id="PF08002">
    <property type="entry name" value="DUF1697"/>
    <property type="match status" value="1"/>
</dbReference>
<dbReference type="STRING" id="320787.CA2015_4669"/>
<evidence type="ECO:0000313" key="1">
    <source>
        <dbReference type="EMBL" id="AKP53999.1"/>
    </source>
</evidence>
<organism evidence="1 2">
    <name type="scientific">Cyclobacterium amurskyense</name>
    <dbReference type="NCBI Taxonomy" id="320787"/>
    <lineage>
        <taxon>Bacteria</taxon>
        <taxon>Pseudomonadati</taxon>
        <taxon>Bacteroidota</taxon>
        <taxon>Cytophagia</taxon>
        <taxon>Cytophagales</taxon>
        <taxon>Cyclobacteriaceae</taxon>
        <taxon>Cyclobacterium</taxon>
    </lineage>
</organism>
<dbReference type="SUPFAM" id="SSF160379">
    <property type="entry name" value="SP0830-like"/>
    <property type="match status" value="1"/>
</dbReference>
<protein>
    <recommendedName>
        <fullName evidence="3">DUF1697 domain-containing protein</fullName>
    </recommendedName>
</protein>
<dbReference type="Proteomes" id="UP000036520">
    <property type="component" value="Chromosome"/>
</dbReference>
<dbReference type="OrthoDB" id="9806494at2"/>
<dbReference type="AlphaFoldDB" id="A0A0H4PIQ5"/>
<dbReference type="InterPro" id="IPR012545">
    <property type="entry name" value="DUF1697"/>
</dbReference>